<keyword evidence="1" id="KW-1134">Transmembrane beta strand</keyword>
<dbReference type="Proteomes" id="UP000663444">
    <property type="component" value="Chromosome"/>
</dbReference>
<accession>A0A974SQ01</accession>
<sequence length="563" mass="60885">MIPALRKNFCRGIAAALLVATGTATAEELFEIRRIEVGGNTLLADDAVRRLTAPFVGPDKGFRDIQMALEALEGAYRAAGYTAVQVITPEQELTGGTLRLEVRETPVATVTVAGNRHFSEANIRATLPSLQEGKTPNARLLSENIQLANENPAKQLDVVLALSEKHPGQLDATVNVEDERPFRGFVNADNTGTRLTGRHRLGVGLRHSNLWDRDHTATFAYTGSPDKPDGTKVDIYSLGYRFPLYGIGDSIDLFYAKSNIDTPAAAFTLGAFENLTGKGELYGIRWNHYFQRRGEWSTKLIVGWDVRAIATTCTGPSGEKDYLKGLSAGCTPYTTRPLSATYAGTWQRPGVAGDFSAGLAYNLATGQHHEYSTVDGKTGNDRYSLVAGNRNTRDDFTVLRLGGSVSQLLPANWMARVAGSLQSSFRYPLPPAEQIGLSGAQTVRGFHERTVAADSGYVVNVELYAPDVAPLLTLPGNLRPLLFVDAARGYSYGMPTRDAGRTGTEPAGIMSAGLGLRYSYKKDVQVRFDVASVVDAGPAEDLSDASKTRNGDWLGHFNIVVGF</sequence>
<protein>
    <submittedName>
        <fullName evidence="7">ShlB/FhaC/HecB family hemolysin secretion/activation protein</fullName>
    </submittedName>
</protein>
<keyword evidence="3" id="KW-0998">Cell outer membrane</keyword>
<feature type="domain" description="Haemolysin activator HlyB C-terminal" evidence="5">
    <location>
        <begin position="392"/>
        <end position="517"/>
    </location>
</feature>
<dbReference type="GO" id="GO:0046819">
    <property type="term" value="P:protein secretion by the type V secretion system"/>
    <property type="evidence" value="ECO:0007669"/>
    <property type="project" value="TreeGrafter"/>
</dbReference>
<dbReference type="PANTHER" id="PTHR34597">
    <property type="entry name" value="SLR1661 PROTEIN"/>
    <property type="match status" value="1"/>
</dbReference>
<keyword evidence="8" id="KW-1185">Reference proteome</keyword>
<evidence type="ECO:0000259" key="6">
    <source>
        <dbReference type="Pfam" id="PF08479"/>
    </source>
</evidence>
<dbReference type="AlphaFoldDB" id="A0A974SQ01"/>
<evidence type="ECO:0000256" key="1">
    <source>
        <dbReference type="ARBA" id="ARBA00022452"/>
    </source>
</evidence>
<dbReference type="KEGG" id="ares:IWH25_02885"/>
<dbReference type="InterPro" id="IPR013686">
    <property type="entry name" value="Polypept-transport_assoc_ShlB"/>
</dbReference>
<feature type="signal peptide" evidence="4">
    <location>
        <begin position="1"/>
        <end position="26"/>
    </location>
</feature>
<reference evidence="7" key="1">
    <citation type="submission" date="2020-11" db="EMBL/GenBank/DDBJ databases">
        <title>Azospira restricta DSM 18626 genome sequence.</title>
        <authorList>
            <person name="Moe W.M."/>
        </authorList>
    </citation>
    <scope>NUCLEOTIDE SEQUENCE</scope>
    <source>
        <strain evidence="7">DSM 18626</strain>
    </source>
</reference>
<dbReference type="Gene3D" id="3.10.20.310">
    <property type="entry name" value="membrane protein fhac"/>
    <property type="match status" value="1"/>
</dbReference>
<evidence type="ECO:0000256" key="2">
    <source>
        <dbReference type="ARBA" id="ARBA00022692"/>
    </source>
</evidence>
<dbReference type="PANTHER" id="PTHR34597:SF3">
    <property type="entry name" value="OUTER MEMBRANE TRANSPORTER CDIB"/>
    <property type="match status" value="1"/>
</dbReference>
<feature type="domain" description="Haemolysin activator HlyB C-terminal" evidence="5">
    <location>
        <begin position="173"/>
        <end position="307"/>
    </location>
</feature>
<evidence type="ECO:0000259" key="5">
    <source>
        <dbReference type="Pfam" id="PF03865"/>
    </source>
</evidence>
<dbReference type="Pfam" id="PF03865">
    <property type="entry name" value="ShlB"/>
    <property type="match status" value="2"/>
</dbReference>
<feature type="chain" id="PRO_5037754393" evidence="4">
    <location>
        <begin position="27"/>
        <end position="563"/>
    </location>
</feature>
<dbReference type="Pfam" id="PF08479">
    <property type="entry name" value="POTRA_2"/>
    <property type="match status" value="1"/>
</dbReference>
<organism evidence="7 8">
    <name type="scientific">Azospira restricta</name>
    <dbReference type="NCBI Taxonomy" id="404405"/>
    <lineage>
        <taxon>Bacteria</taxon>
        <taxon>Pseudomonadati</taxon>
        <taxon>Pseudomonadota</taxon>
        <taxon>Betaproteobacteria</taxon>
        <taxon>Rhodocyclales</taxon>
        <taxon>Rhodocyclaceae</taxon>
        <taxon>Azospira</taxon>
    </lineage>
</organism>
<dbReference type="InterPro" id="IPR051544">
    <property type="entry name" value="TPS_OM_transporter"/>
</dbReference>
<dbReference type="Gene3D" id="2.40.160.50">
    <property type="entry name" value="membrane protein fhac: a member of the omp85/tpsb transporter family"/>
    <property type="match status" value="1"/>
</dbReference>
<evidence type="ECO:0000313" key="7">
    <source>
        <dbReference type="EMBL" id="QRJ64315.1"/>
    </source>
</evidence>
<dbReference type="GO" id="GO:0098046">
    <property type="term" value="C:type V protein secretion system complex"/>
    <property type="evidence" value="ECO:0007669"/>
    <property type="project" value="TreeGrafter"/>
</dbReference>
<proteinExistence type="predicted"/>
<keyword evidence="4" id="KW-0732">Signal</keyword>
<dbReference type="RefSeq" id="WP_203387858.1">
    <property type="nucleotide sequence ID" value="NZ_CP064781.1"/>
</dbReference>
<dbReference type="GO" id="GO:0008320">
    <property type="term" value="F:protein transmembrane transporter activity"/>
    <property type="evidence" value="ECO:0007669"/>
    <property type="project" value="TreeGrafter"/>
</dbReference>
<dbReference type="InterPro" id="IPR005565">
    <property type="entry name" value="Hemolysn_activator_HlyB_C"/>
</dbReference>
<gene>
    <name evidence="7" type="ORF">IWH25_02885</name>
</gene>
<dbReference type="EMBL" id="CP064781">
    <property type="protein sequence ID" value="QRJ64315.1"/>
    <property type="molecule type" value="Genomic_DNA"/>
</dbReference>
<keyword evidence="2" id="KW-0812">Transmembrane</keyword>
<name>A0A974SQ01_9RHOO</name>
<feature type="domain" description="Polypeptide-transport-associated ShlB-type" evidence="6">
    <location>
        <begin position="30"/>
        <end position="104"/>
    </location>
</feature>
<keyword evidence="1" id="KW-0472">Membrane</keyword>
<evidence type="ECO:0000313" key="8">
    <source>
        <dbReference type="Proteomes" id="UP000663444"/>
    </source>
</evidence>
<evidence type="ECO:0000256" key="3">
    <source>
        <dbReference type="ARBA" id="ARBA00023237"/>
    </source>
</evidence>
<evidence type="ECO:0000256" key="4">
    <source>
        <dbReference type="SAM" id="SignalP"/>
    </source>
</evidence>